<gene>
    <name evidence="1" type="ORF">V1264_020933</name>
</gene>
<protein>
    <recommendedName>
        <fullName evidence="3">MULE transposase domain-containing protein</fullName>
    </recommendedName>
</protein>
<evidence type="ECO:0008006" key="3">
    <source>
        <dbReference type="Google" id="ProtNLM"/>
    </source>
</evidence>
<accession>A0AAN9GC36</accession>
<keyword evidence="2" id="KW-1185">Reference proteome</keyword>
<dbReference type="AlphaFoldDB" id="A0AAN9GC36"/>
<sequence>MNFNLLVTDRRTRRLVNQYPALDEFFAYVRSTYISQQLAPFPPALWNAFERDMDQHTNNRVESFHHALSTAVQVKHPSLWTFITDIKDRQAVTEQMTLAAERRDAPPRRRIQWRNLENRLRRLQEQYNRGDRDLDSYWRAVTHCTWEAV</sequence>
<dbReference type="EMBL" id="JBAMIC010000010">
    <property type="protein sequence ID" value="KAK7102752.1"/>
    <property type="molecule type" value="Genomic_DNA"/>
</dbReference>
<name>A0AAN9GC36_9CAEN</name>
<comment type="caution">
    <text evidence="1">The sequence shown here is derived from an EMBL/GenBank/DDBJ whole genome shotgun (WGS) entry which is preliminary data.</text>
</comment>
<evidence type="ECO:0000313" key="1">
    <source>
        <dbReference type="EMBL" id="KAK7102752.1"/>
    </source>
</evidence>
<proteinExistence type="predicted"/>
<dbReference type="Proteomes" id="UP001374579">
    <property type="component" value="Unassembled WGS sequence"/>
</dbReference>
<evidence type="ECO:0000313" key="2">
    <source>
        <dbReference type="Proteomes" id="UP001374579"/>
    </source>
</evidence>
<organism evidence="1 2">
    <name type="scientific">Littorina saxatilis</name>
    <dbReference type="NCBI Taxonomy" id="31220"/>
    <lineage>
        <taxon>Eukaryota</taxon>
        <taxon>Metazoa</taxon>
        <taxon>Spiralia</taxon>
        <taxon>Lophotrochozoa</taxon>
        <taxon>Mollusca</taxon>
        <taxon>Gastropoda</taxon>
        <taxon>Caenogastropoda</taxon>
        <taxon>Littorinimorpha</taxon>
        <taxon>Littorinoidea</taxon>
        <taxon>Littorinidae</taxon>
        <taxon>Littorina</taxon>
    </lineage>
</organism>
<reference evidence="1 2" key="1">
    <citation type="submission" date="2024-02" db="EMBL/GenBank/DDBJ databases">
        <title>Chromosome-scale genome assembly of the rough periwinkle Littorina saxatilis.</title>
        <authorList>
            <person name="De Jode A."/>
            <person name="Faria R."/>
            <person name="Formenti G."/>
            <person name="Sims Y."/>
            <person name="Smith T.P."/>
            <person name="Tracey A."/>
            <person name="Wood J.M.D."/>
            <person name="Zagrodzka Z.B."/>
            <person name="Johannesson K."/>
            <person name="Butlin R.K."/>
            <person name="Leder E.H."/>
        </authorList>
    </citation>
    <scope>NUCLEOTIDE SEQUENCE [LARGE SCALE GENOMIC DNA]</scope>
    <source>
        <strain evidence="1">Snail1</strain>
        <tissue evidence="1">Muscle</tissue>
    </source>
</reference>